<dbReference type="SUPFAM" id="SSF160387">
    <property type="entry name" value="NosL/MerB-like"/>
    <property type="match status" value="1"/>
</dbReference>
<dbReference type="PANTHER" id="PTHR41247:SF1">
    <property type="entry name" value="HTH-TYPE TRANSCRIPTIONAL REPRESSOR YCNK"/>
    <property type="match status" value="1"/>
</dbReference>
<evidence type="ECO:0000313" key="2">
    <source>
        <dbReference type="Proteomes" id="UP000053157"/>
    </source>
</evidence>
<dbReference type="Proteomes" id="UP000053157">
    <property type="component" value="Unassembled WGS sequence"/>
</dbReference>
<dbReference type="OrthoDB" id="241788at2157"/>
<dbReference type="PANTHER" id="PTHR41247">
    <property type="entry name" value="HTH-TYPE TRANSCRIPTIONAL REPRESSOR YCNK"/>
    <property type="match status" value="1"/>
</dbReference>
<dbReference type="InterPro" id="IPR008719">
    <property type="entry name" value="N2O_reductase_NosL"/>
</dbReference>
<organism evidence="1 2">
    <name type="scientific">Haloferax profundi</name>
    <dbReference type="NCBI Taxonomy" id="1544718"/>
    <lineage>
        <taxon>Archaea</taxon>
        <taxon>Methanobacteriati</taxon>
        <taxon>Methanobacteriota</taxon>
        <taxon>Stenosarchaea group</taxon>
        <taxon>Halobacteria</taxon>
        <taxon>Halobacteriales</taxon>
        <taxon>Haloferacaceae</taxon>
        <taxon>Haloferax</taxon>
    </lineage>
</organism>
<dbReference type="Pfam" id="PF05573">
    <property type="entry name" value="NosL"/>
    <property type="match status" value="1"/>
</dbReference>
<keyword evidence="2" id="KW-1185">Reference proteome</keyword>
<evidence type="ECO:0000313" key="1">
    <source>
        <dbReference type="EMBL" id="KTG26996.1"/>
    </source>
</evidence>
<dbReference type="RefSeq" id="WP_058572341.1">
    <property type="nucleotide sequence ID" value="NZ_LOPV01000201.1"/>
</dbReference>
<protein>
    <recommendedName>
        <fullName evidence="3">Nitrous oxide reductase accessory protein NosL</fullName>
    </recommendedName>
</protein>
<sequence length="190" mass="20513">MDDDEASDFAPTRRTYLKLGSLTATAALAGCLGGAPTAGGAGQTGVEPADVPDDASCAVCNMMPAKFPDYNAQLAYEGQDHQFFCSTGCMTSFAAVPGHFDEAFDGETPAGAWVHDHGTKDLIDGQSAFYVLEMNPDRVDDPMMKNPLAFASREDAVAYVDQYDDLSEDDIVSFDAFDRELAEQYRAKFF</sequence>
<dbReference type="InterPro" id="IPR006311">
    <property type="entry name" value="TAT_signal"/>
</dbReference>
<comment type="caution">
    <text evidence="1">The sequence shown here is derived from an EMBL/GenBank/DDBJ whole genome shotgun (WGS) entry which is preliminary data.</text>
</comment>
<dbReference type="EMBL" id="LOPV01000201">
    <property type="protein sequence ID" value="KTG26996.1"/>
    <property type="molecule type" value="Genomic_DNA"/>
</dbReference>
<dbReference type="AlphaFoldDB" id="A0A0W1SL43"/>
<name>A0A0W1SL43_9EURY</name>
<reference evidence="1 2" key="1">
    <citation type="submission" date="2015-12" db="EMBL/GenBank/DDBJ databases">
        <title>Haloferax profundi sp. nov. isolated from the Discovery deep brine-seawater interface in the Red Sea.</title>
        <authorList>
            <person name="Zhang G."/>
            <person name="Stingl U."/>
            <person name="Rashid M."/>
        </authorList>
    </citation>
    <scope>NUCLEOTIDE SEQUENCE [LARGE SCALE GENOMIC DNA]</scope>
    <source>
        <strain evidence="1 2">SB29</strain>
    </source>
</reference>
<accession>A0A0W1SL43</accession>
<gene>
    <name evidence="1" type="ORF">AUR66_15210</name>
</gene>
<dbReference type="PROSITE" id="PS51318">
    <property type="entry name" value="TAT"/>
    <property type="match status" value="1"/>
</dbReference>
<proteinExistence type="predicted"/>
<evidence type="ECO:0008006" key="3">
    <source>
        <dbReference type="Google" id="ProtNLM"/>
    </source>
</evidence>